<dbReference type="PROSITE" id="PS00893">
    <property type="entry name" value="NUDIX_BOX"/>
    <property type="match status" value="1"/>
</dbReference>
<dbReference type="Pfam" id="PF00293">
    <property type="entry name" value="NUDIX"/>
    <property type="match status" value="1"/>
</dbReference>
<dbReference type="GO" id="GO:0016787">
    <property type="term" value="F:hydrolase activity"/>
    <property type="evidence" value="ECO:0007669"/>
    <property type="project" value="UniProtKB-KW"/>
</dbReference>
<dbReference type="InterPro" id="IPR015797">
    <property type="entry name" value="NUDIX_hydrolase-like_dom_sf"/>
</dbReference>
<dbReference type="InterPro" id="IPR020084">
    <property type="entry name" value="NUDIX_hydrolase_CS"/>
</dbReference>
<evidence type="ECO:0000313" key="3">
    <source>
        <dbReference type="EMBL" id="CAA9545939.1"/>
    </source>
</evidence>
<evidence type="ECO:0000259" key="2">
    <source>
        <dbReference type="PROSITE" id="PS51462"/>
    </source>
</evidence>
<accession>A0A6J4UE63</accession>
<keyword evidence="1" id="KW-0378">Hydrolase</keyword>
<protein>
    <recommendedName>
        <fullName evidence="2">Nudix hydrolase domain-containing protein</fullName>
    </recommendedName>
</protein>
<feature type="domain" description="Nudix hydrolase" evidence="2">
    <location>
        <begin position="38"/>
        <end position="168"/>
    </location>
</feature>
<dbReference type="SUPFAM" id="SSF55811">
    <property type="entry name" value="Nudix"/>
    <property type="match status" value="1"/>
</dbReference>
<dbReference type="InterPro" id="IPR000086">
    <property type="entry name" value="NUDIX_hydrolase_dom"/>
</dbReference>
<proteinExistence type="predicted"/>
<gene>
    <name evidence="3" type="ORF">AVDCRST_MAG33-418</name>
</gene>
<dbReference type="EMBL" id="CADCWK010000036">
    <property type="protein sequence ID" value="CAA9545939.1"/>
    <property type="molecule type" value="Genomic_DNA"/>
</dbReference>
<organism evidence="3">
    <name type="scientific">uncultured Thermomicrobiales bacterium</name>
    <dbReference type="NCBI Taxonomy" id="1645740"/>
    <lineage>
        <taxon>Bacteria</taxon>
        <taxon>Pseudomonadati</taxon>
        <taxon>Thermomicrobiota</taxon>
        <taxon>Thermomicrobia</taxon>
        <taxon>Thermomicrobiales</taxon>
        <taxon>environmental samples</taxon>
    </lineage>
</organism>
<dbReference type="Gene3D" id="3.90.79.10">
    <property type="entry name" value="Nucleoside Triphosphate Pyrophosphohydrolase"/>
    <property type="match status" value="1"/>
</dbReference>
<sequence length="171" mass="18572">MARGARGRSPLASTVADLPALRPALDTYTWDGLPVSPEPPFGAAIIVYRRPRPGAIELLVLHRRAATDDQVDWAWGPPSGARWPGEPIGETARRELREETGLARYPRPVVTSGTDWPVFTIEIDTGAAIMLSGEHDRYAWLSPASALEVSGPDLVRDQIRTVLSTIDLSPG</sequence>
<dbReference type="AlphaFoldDB" id="A0A6J4UE63"/>
<dbReference type="PROSITE" id="PS51462">
    <property type="entry name" value="NUDIX"/>
    <property type="match status" value="1"/>
</dbReference>
<name>A0A6J4UE63_9BACT</name>
<evidence type="ECO:0000256" key="1">
    <source>
        <dbReference type="ARBA" id="ARBA00022801"/>
    </source>
</evidence>
<reference evidence="3" key="1">
    <citation type="submission" date="2020-02" db="EMBL/GenBank/DDBJ databases">
        <authorList>
            <person name="Meier V. D."/>
        </authorList>
    </citation>
    <scope>NUCLEOTIDE SEQUENCE</scope>
    <source>
        <strain evidence="3">AVDCRST_MAG33</strain>
    </source>
</reference>